<evidence type="ECO:0000313" key="1">
    <source>
        <dbReference type="EMBL" id="PWY86526.1"/>
    </source>
</evidence>
<dbReference type="STRING" id="1450535.A0A317WJ98"/>
<sequence length="301" mass="33521">MENEYMTIRLVQEKSKVPAPTIYVYEDYPENSVGVPFMFMECFNGNAGIKMCQDIPPEHKLSIYTALAEAQVEIYNIELPQFGSIVGKNEDGTYQIGPAPGVGGPFDTTAEYYKACSIHEKFGSTRDQLRAASLNLADEIEASVDAFKPLLGEKAEYISVNNTGPFRMCHGRFGHAKTVFDDKFHLLGVLDWKAAFAAPCELAALFALCLTVVPPAMDVPWNYDESGCPVDAVLKERFADREHYIAIVKQIEEEKGFTSGHRLSTALEDTQRQHIANAMRLYEEGKAGFYSKVLEGFAEDN</sequence>
<gene>
    <name evidence="1" type="ORF">BO94DRAFT_586111</name>
</gene>
<dbReference type="GeneID" id="37117880"/>
<organism evidence="1 2">
    <name type="scientific">Aspergillus sclerotioniger CBS 115572</name>
    <dbReference type="NCBI Taxonomy" id="1450535"/>
    <lineage>
        <taxon>Eukaryota</taxon>
        <taxon>Fungi</taxon>
        <taxon>Dikarya</taxon>
        <taxon>Ascomycota</taxon>
        <taxon>Pezizomycotina</taxon>
        <taxon>Eurotiomycetes</taxon>
        <taxon>Eurotiomycetidae</taxon>
        <taxon>Eurotiales</taxon>
        <taxon>Aspergillaceae</taxon>
        <taxon>Aspergillus</taxon>
        <taxon>Aspergillus subgen. Circumdati</taxon>
    </lineage>
</organism>
<dbReference type="OrthoDB" id="10003767at2759"/>
<evidence type="ECO:0000313" key="2">
    <source>
        <dbReference type="Proteomes" id="UP000246702"/>
    </source>
</evidence>
<dbReference type="InterPro" id="IPR051678">
    <property type="entry name" value="AGP_Transferase"/>
</dbReference>
<dbReference type="AlphaFoldDB" id="A0A317WJ98"/>
<reference evidence="1 2" key="1">
    <citation type="submission" date="2016-12" db="EMBL/GenBank/DDBJ databases">
        <title>The genomes of Aspergillus section Nigri reveals drivers in fungal speciation.</title>
        <authorList>
            <consortium name="DOE Joint Genome Institute"/>
            <person name="Vesth T.C."/>
            <person name="Nybo J."/>
            <person name="Theobald S."/>
            <person name="Brandl J."/>
            <person name="Frisvad J.C."/>
            <person name="Nielsen K.F."/>
            <person name="Lyhne E.K."/>
            <person name="Kogle M.E."/>
            <person name="Kuo A."/>
            <person name="Riley R."/>
            <person name="Clum A."/>
            <person name="Nolan M."/>
            <person name="Lipzen A."/>
            <person name="Salamov A."/>
            <person name="Henrissat B."/>
            <person name="Wiebenga A."/>
            <person name="De Vries R.P."/>
            <person name="Grigoriev I.V."/>
            <person name="Mortensen U.H."/>
            <person name="Andersen M.R."/>
            <person name="Baker S.E."/>
        </authorList>
    </citation>
    <scope>NUCLEOTIDE SEQUENCE [LARGE SCALE GENOMIC DNA]</scope>
    <source>
        <strain evidence="1 2">CBS 115572</strain>
    </source>
</reference>
<comment type="caution">
    <text evidence="1">The sequence shown here is derived from an EMBL/GenBank/DDBJ whole genome shotgun (WGS) entry which is preliminary data.</text>
</comment>
<dbReference type="EMBL" id="MSFK01000015">
    <property type="protein sequence ID" value="PWY86526.1"/>
    <property type="molecule type" value="Genomic_DNA"/>
</dbReference>
<name>A0A317WJ98_9EURO</name>
<proteinExistence type="predicted"/>
<dbReference type="PANTHER" id="PTHR21310">
    <property type="entry name" value="AMINOGLYCOSIDE PHOSPHOTRANSFERASE-RELATED-RELATED"/>
    <property type="match status" value="1"/>
</dbReference>
<keyword evidence="2" id="KW-1185">Reference proteome</keyword>
<accession>A0A317WJ98</accession>
<dbReference type="PANTHER" id="PTHR21310:SF37">
    <property type="entry name" value="AMINOGLYCOSIDE PHOSPHOTRANSFERASE DOMAIN-CONTAINING PROTEIN"/>
    <property type="match status" value="1"/>
</dbReference>
<dbReference type="Proteomes" id="UP000246702">
    <property type="component" value="Unassembled WGS sequence"/>
</dbReference>
<protein>
    <recommendedName>
        <fullName evidence="3">Aminoglycoside phosphotransferase domain-containing protein</fullName>
    </recommendedName>
</protein>
<dbReference type="RefSeq" id="XP_025467117.1">
    <property type="nucleotide sequence ID" value="XM_025615737.1"/>
</dbReference>
<evidence type="ECO:0008006" key="3">
    <source>
        <dbReference type="Google" id="ProtNLM"/>
    </source>
</evidence>